<feature type="transmembrane region" description="Helical" evidence="7">
    <location>
        <begin position="246"/>
        <end position="266"/>
    </location>
</feature>
<dbReference type="Proteomes" id="UP000585272">
    <property type="component" value="Unassembled WGS sequence"/>
</dbReference>
<dbReference type="NCBIfam" id="TIGR01972">
    <property type="entry name" value="NDH_I_M"/>
    <property type="match status" value="1"/>
</dbReference>
<evidence type="ECO:0000256" key="3">
    <source>
        <dbReference type="ARBA" id="ARBA00022692"/>
    </source>
</evidence>
<feature type="transmembrane region" description="Helical" evidence="7">
    <location>
        <begin position="303"/>
        <end position="323"/>
    </location>
</feature>
<keyword evidence="3 6" id="KW-0812">Transmembrane</keyword>
<sequence>MTLSILIWLPLVVAVFGAILGAKVAPKLAVLGSLAALGIAISFVVRFESGQDTLQFVTNESWISELGISYKLGVDGLNVVLLLLTTFLFALATIFANLREWDRPGLFYFHLGLAQTAVLGAFCAQDLILFVAFFDLMLIPFYFLTGIWGCGDREQRVRGTQKLVIYTLVGSLLMLVAAVATGVLASQQHDTDLTFALSALQELPLSEGSQQWIFLCFAAAFLVKMPAFPLHGWLPDGYKAMPLPALAVFSGVLSKVAAYGFLRIVLPVFPDASVHFQELLLLIALASILYGSAMAFSAQNVRLVVAYSSVAQMGFITLGIFALNEDGAQGALLQMVNHGLVTVPLFFIVALLASRAGGSEELKDMGGIAFRAPVLATLFLIVSLATLAMPGSANFAGEFLILLGVFDAKPAFAFFAALGVALAAVYMLRAFIRSMHNRVNPSADSREITFRDLGVLVPSVVVIVALALYPQFGLSKSEATTKAAVAQVQAKTGQLTAETSSQASEEHTP</sequence>
<dbReference type="GO" id="GO:0016020">
    <property type="term" value="C:membrane"/>
    <property type="evidence" value="ECO:0007669"/>
    <property type="project" value="UniProtKB-SubCell"/>
</dbReference>
<dbReference type="GO" id="GO:0048039">
    <property type="term" value="F:ubiquinone binding"/>
    <property type="evidence" value="ECO:0007669"/>
    <property type="project" value="TreeGrafter"/>
</dbReference>
<evidence type="ECO:0000256" key="2">
    <source>
        <dbReference type="ARBA" id="ARBA00009025"/>
    </source>
</evidence>
<feature type="transmembrane region" description="Helical" evidence="7">
    <location>
        <begin position="79"/>
        <end position="98"/>
    </location>
</feature>
<feature type="transmembrane region" description="Helical" evidence="7">
    <location>
        <begin position="29"/>
        <end position="47"/>
    </location>
</feature>
<dbReference type="InterPro" id="IPR010227">
    <property type="entry name" value="NADH_Q_OxRdtase_chainM/4"/>
</dbReference>
<dbReference type="GO" id="GO:0008137">
    <property type="term" value="F:NADH dehydrogenase (ubiquinone) activity"/>
    <property type="evidence" value="ECO:0007669"/>
    <property type="project" value="InterPro"/>
</dbReference>
<dbReference type="InterPro" id="IPR001750">
    <property type="entry name" value="ND/Mrp_TM"/>
</dbReference>
<dbReference type="AlphaFoldDB" id="A0A840IEA5"/>
<comment type="caution">
    <text evidence="9">The sequence shown here is derived from an EMBL/GenBank/DDBJ whole genome shotgun (WGS) entry which is preliminary data.</text>
</comment>
<accession>A0A840IEA5</accession>
<dbReference type="GO" id="GO:0012505">
    <property type="term" value="C:endomembrane system"/>
    <property type="evidence" value="ECO:0007669"/>
    <property type="project" value="UniProtKB-SubCell"/>
</dbReference>
<dbReference type="PANTHER" id="PTHR43507:SF1">
    <property type="entry name" value="NADH-UBIQUINONE OXIDOREDUCTASE CHAIN 4"/>
    <property type="match status" value="1"/>
</dbReference>
<dbReference type="Pfam" id="PF00361">
    <property type="entry name" value="Proton_antipo_M"/>
    <property type="match status" value="1"/>
</dbReference>
<feature type="transmembrane region" description="Helical" evidence="7">
    <location>
        <begin position="105"/>
        <end position="122"/>
    </location>
</feature>
<feature type="transmembrane region" description="Helical" evidence="7">
    <location>
        <begin position="212"/>
        <end position="234"/>
    </location>
</feature>
<keyword evidence="4 7" id="KW-1133">Transmembrane helix</keyword>
<evidence type="ECO:0000256" key="6">
    <source>
        <dbReference type="RuleBase" id="RU000320"/>
    </source>
</evidence>
<evidence type="ECO:0000256" key="1">
    <source>
        <dbReference type="ARBA" id="ARBA00004127"/>
    </source>
</evidence>
<feature type="transmembrane region" description="Helical" evidence="7">
    <location>
        <begin position="368"/>
        <end position="391"/>
    </location>
</feature>
<feature type="transmembrane region" description="Helical" evidence="7">
    <location>
        <begin position="163"/>
        <end position="185"/>
    </location>
</feature>
<dbReference type="RefSeq" id="WP_183342860.1">
    <property type="nucleotide sequence ID" value="NZ_JACHNU010000003.1"/>
</dbReference>
<evidence type="ECO:0000256" key="4">
    <source>
        <dbReference type="ARBA" id="ARBA00022989"/>
    </source>
</evidence>
<protein>
    <submittedName>
        <fullName evidence="9">NADH-quinone oxidoreductase subunit M</fullName>
    </submittedName>
</protein>
<evidence type="ECO:0000256" key="7">
    <source>
        <dbReference type="SAM" id="Phobius"/>
    </source>
</evidence>
<reference evidence="9 10" key="1">
    <citation type="submission" date="2020-08" db="EMBL/GenBank/DDBJ databases">
        <title>Genomic Encyclopedia of Archaeal and Bacterial Type Strains, Phase II (KMG-II): from individual species to whole genera.</title>
        <authorList>
            <person name="Goeker M."/>
        </authorList>
    </citation>
    <scope>NUCLEOTIDE SEQUENCE [LARGE SCALE GENOMIC DNA]</scope>
    <source>
        <strain evidence="9 10">DSM 23288</strain>
    </source>
</reference>
<feature type="domain" description="NADH:quinone oxidoreductase/Mrp antiporter transmembrane" evidence="8">
    <location>
        <begin position="124"/>
        <end position="417"/>
    </location>
</feature>
<proteinExistence type="inferred from homology"/>
<evidence type="ECO:0000259" key="8">
    <source>
        <dbReference type="Pfam" id="PF00361"/>
    </source>
</evidence>
<comment type="subcellular location">
    <subcellularLocation>
        <location evidence="1">Endomembrane system</location>
        <topology evidence="1">Multi-pass membrane protein</topology>
    </subcellularLocation>
    <subcellularLocation>
        <location evidence="6">Membrane</location>
        <topology evidence="6">Multi-pass membrane protein</topology>
    </subcellularLocation>
</comment>
<dbReference type="EMBL" id="JACHNU010000003">
    <property type="protein sequence ID" value="MBB4663132.1"/>
    <property type="molecule type" value="Genomic_DNA"/>
</dbReference>
<dbReference type="GO" id="GO:0015990">
    <property type="term" value="P:electron transport coupled proton transport"/>
    <property type="evidence" value="ECO:0007669"/>
    <property type="project" value="TreeGrafter"/>
</dbReference>
<feature type="transmembrane region" description="Helical" evidence="7">
    <location>
        <begin position="6"/>
        <end position="22"/>
    </location>
</feature>
<dbReference type="PANTHER" id="PTHR43507">
    <property type="entry name" value="NADH-UBIQUINONE OXIDOREDUCTASE CHAIN 4"/>
    <property type="match status" value="1"/>
</dbReference>
<organism evidence="9 10">
    <name type="scientific">Conexibacter arvalis</name>
    <dbReference type="NCBI Taxonomy" id="912552"/>
    <lineage>
        <taxon>Bacteria</taxon>
        <taxon>Bacillati</taxon>
        <taxon>Actinomycetota</taxon>
        <taxon>Thermoleophilia</taxon>
        <taxon>Solirubrobacterales</taxon>
        <taxon>Conexibacteraceae</taxon>
        <taxon>Conexibacter</taxon>
    </lineage>
</organism>
<keyword evidence="5 7" id="KW-0472">Membrane</keyword>
<dbReference type="GO" id="GO:0003954">
    <property type="term" value="F:NADH dehydrogenase activity"/>
    <property type="evidence" value="ECO:0007669"/>
    <property type="project" value="TreeGrafter"/>
</dbReference>
<evidence type="ECO:0000313" key="9">
    <source>
        <dbReference type="EMBL" id="MBB4663132.1"/>
    </source>
</evidence>
<dbReference type="PRINTS" id="PR01437">
    <property type="entry name" value="NUOXDRDTASE4"/>
</dbReference>
<comment type="similarity">
    <text evidence="2">Belongs to the complex I subunit 4 family.</text>
</comment>
<dbReference type="InterPro" id="IPR003918">
    <property type="entry name" value="NADH_UbQ_OxRdtase"/>
</dbReference>
<feature type="transmembrane region" description="Helical" evidence="7">
    <location>
        <begin position="453"/>
        <end position="472"/>
    </location>
</feature>
<dbReference type="GO" id="GO:0042773">
    <property type="term" value="P:ATP synthesis coupled electron transport"/>
    <property type="evidence" value="ECO:0007669"/>
    <property type="project" value="InterPro"/>
</dbReference>
<keyword evidence="10" id="KW-1185">Reference proteome</keyword>
<evidence type="ECO:0000313" key="10">
    <source>
        <dbReference type="Proteomes" id="UP000585272"/>
    </source>
</evidence>
<evidence type="ECO:0000256" key="5">
    <source>
        <dbReference type="ARBA" id="ARBA00023136"/>
    </source>
</evidence>
<gene>
    <name evidence="9" type="ORF">BDZ31_002721</name>
</gene>
<feature type="transmembrane region" description="Helical" evidence="7">
    <location>
        <begin position="335"/>
        <end position="356"/>
    </location>
</feature>
<name>A0A840IEA5_9ACTN</name>
<feature type="transmembrane region" description="Helical" evidence="7">
    <location>
        <begin position="128"/>
        <end position="151"/>
    </location>
</feature>
<feature type="transmembrane region" description="Helical" evidence="7">
    <location>
        <begin position="411"/>
        <end position="432"/>
    </location>
</feature>
<feature type="transmembrane region" description="Helical" evidence="7">
    <location>
        <begin position="278"/>
        <end position="296"/>
    </location>
</feature>